<evidence type="ECO:0000256" key="1">
    <source>
        <dbReference type="SAM" id="SignalP"/>
    </source>
</evidence>
<feature type="chain" id="PRO_5020033408" evidence="1">
    <location>
        <begin position="21"/>
        <end position="198"/>
    </location>
</feature>
<organism evidence="2 3">
    <name type="scientific">Vigna unguiculata</name>
    <name type="common">Cowpea</name>
    <dbReference type="NCBI Taxonomy" id="3917"/>
    <lineage>
        <taxon>Eukaryota</taxon>
        <taxon>Viridiplantae</taxon>
        <taxon>Streptophyta</taxon>
        <taxon>Embryophyta</taxon>
        <taxon>Tracheophyta</taxon>
        <taxon>Spermatophyta</taxon>
        <taxon>Magnoliopsida</taxon>
        <taxon>eudicotyledons</taxon>
        <taxon>Gunneridae</taxon>
        <taxon>Pentapetalae</taxon>
        <taxon>rosids</taxon>
        <taxon>fabids</taxon>
        <taxon>Fabales</taxon>
        <taxon>Fabaceae</taxon>
        <taxon>Papilionoideae</taxon>
        <taxon>50 kb inversion clade</taxon>
        <taxon>NPAAA clade</taxon>
        <taxon>indigoferoid/millettioid clade</taxon>
        <taxon>Phaseoleae</taxon>
        <taxon>Vigna</taxon>
    </lineage>
</organism>
<accession>A0A4D6M214</accession>
<evidence type="ECO:0000313" key="2">
    <source>
        <dbReference type="EMBL" id="QCD94216.1"/>
    </source>
</evidence>
<proteinExistence type="predicted"/>
<keyword evidence="1" id="KW-0732">Signal</keyword>
<feature type="signal peptide" evidence="1">
    <location>
        <begin position="1"/>
        <end position="20"/>
    </location>
</feature>
<reference evidence="2 3" key="1">
    <citation type="submission" date="2019-04" db="EMBL/GenBank/DDBJ databases">
        <title>An improved genome assembly and genetic linkage map for asparagus bean, Vigna unguiculata ssp. sesquipedialis.</title>
        <authorList>
            <person name="Xia Q."/>
            <person name="Zhang R."/>
            <person name="Dong Y."/>
        </authorList>
    </citation>
    <scope>NUCLEOTIDE SEQUENCE [LARGE SCALE GENOMIC DNA]</scope>
    <source>
        <tissue evidence="2">Leaf</tissue>
    </source>
</reference>
<keyword evidence="3" id="KW-1185">Reference proteome</keyword>
<dbReference type="Proteomes" id="UP000501690">
    <property type="component" value="Linkage Group LG5"/>
</dbReference>
<sequence>MFLWLLDQMECLVWFWVVFAHEQGEILQFSPKRELQNFATGLRVEHFAQARWGSLSEADGLAWAKIPGLSEYTTNVMFVCDVELGCLLVPQTHNGQGTVLFPLAAIGRGVHSMVIACVPGSERERLGCFATGEEFVGQDYERDRLVGLDNGRVSYVGAHSPYLCVCGDDRITCYPGANDLTGEPGDAQRQSAGTTWGF</sequence>
<protein>
    <submittedName>
        <fullName evidence="2">Uncharacterized protein</fullName>
    </submittedName>
</protein>
<evidence type="ECO:0000313" key="3">
    <source>
        <dbReference type="Proteomes" id="UP000501690"/>
    </source>
</evidence>
<dbReference type="AlphaFoldDB" id="A0A4D6M214"/>
<name>A0A4D6M214_VIGUN</name>
<gene>
    <name evidence="2" type="ORF">DEO72_LG5g2297</name>
</gene>
<dbReference type="EMBL" id="CP039349">
    <property type="protein sequence ID" value="QCD94216.1"/>
    <property type="molecule type" value="Genomic_DNA"/>
</dbReference>